<feature type="compositionally biased region" description="Low complexity" evidence="1">
    <location>
        <begin position="1123"/>
        <end position="1140"/>
    </location>
</feature>
<organism evidence="3 4">
    <name type="scientific">Cyphellophora europaea (strain CBS 101466)</name>
    <name type="common">Phialophora europaea</name>
    <dbReference type="NCBI Taxonomy" id="1220924"/>
    <lineage>
        <taxon>Eukaryota</taxon>
        <taxon>Fungi</taxon>
        <taxon>Dikarya</taxon>
        <taxon>Ascomycota</taxon>
        <taxon>Pezizomycotina</taxon>
        <taxon>Eurotiomycetes</taxon>
        <taxon>Chaetothyriomycetidae</taxon>
        <taxon>Chaetothyriales</taxon>
        <taxon>Cyphellophoraceae</taxon>
        <taxon>Cyphellophora</taxon>
    </lineage>
</organism>
<feature type="compositionally biased region" description="Polar residues" evidence="1">
    <location>
        <begin position="524"/>
        <end position="550"/>
    </location>
</feature>
<evidence type="ECO:0000256" key="1">
    <source>
        <dbReference type="SAM" id="MobiDB-lite"/>
    </source>
</evidence>
<feature type="region of interest" description="Disordered" evidence="1">
    <location>
        <begin position="305"/>
        <end position="325"/>
    </location>
</feature>
<protein>
    <submittedName>
        <fullName evidence="3">Uncharacterized protein</fullName>
    </submittedName>
</protein>
<dbReference type="InParanoid" id="W2S7H2"/>
<reference evidence="3 4" key="1">
    <citation type="submission" date="2013-03" db="EMBL/GenBank/DDBJ databases">
        <title>The Genome Sequence of Phialophora europaea CBS 101466.</title>
        <authorList>
            <consortium name="The Broad Institute Genomics Platform"/>
            <person name="Cuomo C."/>
            <person name="de Hoog S."/>
            <person name="Gorbushina A."/>
            <person name="Walker B."/>
            <person name="Young S.K."/>
            <person name="Zeng Q."/>
            <person name="Gargeya S."/>
            <person name="Fitzgerald M."/>
            <person name="Haas B."/>
            <person name="Abouelleil A."/>
            <person name="Allen A.W."/>
            <person name="Alvarado L."/>
            <person name="Arachchi H.M."/>
            <person name="Berlin A.M."/>
            <person name="Chapman S.B."/>
            <person name="Gainer-Dewar J."/>
            <person name="Goldberg J."/>
            <person name="Griggs A."/>
            <person name="Gujja S."/>
            <person name="Hansen M."/>
            <person name="Howarth C."/>
            <person name="Imamovic A."/>
            <person name="Ireland A."/>
            <person name="Larimer J."/>
            <person name="McCowan C."/>
            <person name="Murphy C."/>
            <person name="Pearson M."/>
            <person name="Poon T.W."/>
            <person name="Priest M."/>
            <person name="Roberts A."/>
            <person name="Saif S."/>
            <person name="Shea T."/>
            <person name="Sisk P."/>
            <person name="Sykes S."/>
            <person name="Wortman J."/>
            <person name="Nusbaum C."/>
            <person name="Birren B."/>
        </authorList>
    </citation>
    <scope>NUCLEOTIDE SEQUENCE [LARGE SCALE GENOMIC DNA]</scope>
    <source>
        <strain evidence="3 4">CBS 101466</strain>
    </source>
</reference>
<feature type="region of interest" description="Disordered" evidence="1">
    <location>
        <begin position="968"/>
        <end position="1007"/>
    </location>
</feature>
<feature type="transmembrane region" description="Helical" evidence="2">
    <location>
        <begin position="6"/>
        <end position="25"/>
    </location>
</feature>
<dbReference type="HOGENOM" id="CLU_266005_0_0_1"/>
<keyword evidence="2" id="KW-0812">Transmembrane</keyword>
<keyword evidence="4" id="KW-1185">Reference proteome</keyword>
<evidence type="ECO:0000313" key="3">
    <source>
        <dbReference type="EMBL" id="ETN44656.1"/>
    </source>
</evidence>
<feature type="compositionally biased region" description="Basic residues" evidence="1">
    <location>
        <begin position="805"/>
        <end position="814"/>
    </location>
</feature>
<dbReference type="GeneID" id="19977665"/>
<dbReference type="Proteomes" id="UP000030752">
    <property type="component" value="Unassembled WGS sequence"/>
</dbReference>
<feature type="compositionally biased region" description="Low complexity" evidence="1">
    <location>
        <begin position="968"/>
        <end position="980"/>
    </location>
</feature>
<keyword evidence="2" id="KW-1133">Transmembrane helix</keyword>
<feature type="region of interest" description="Disordered" evidence="1">
    <location>
        <begin position="1047"/>
        <end position="1178"/>
    </location>
</feature>
<proteinExistence type="predicted"/>
<feature type="compositionally biased region" description="Low complexity" evidence="1">
    <location>
        <begin position="1053"/>
        <end position="1068"/>
    </location>
</feature>
<dbReference type="OrthoDB" id="3546893at2759"/>
<dbReference type="EMBL" id="KB822714">
    <property type="protein sequence ID" value="ETN44656.1"/>
    <property type="molecule type" value="Genomic_DNA"/>
</dbReference>
<evidence type="ECO:0000256" key="2">
    <source>
        <dbReference type="SAM" id="Phobius"/>
    </source>
</evidence>
<feature type="compositionally biased region" description="Polar residues" evidence="1">
    <location>
        <begin position="652"/>
        <end position="673"/>
    </location>
</feature>
<feature type="compositionally biased region" description="Polar residues" evidence="1">
    <location>
        <begin position="689"/>
        <end position="703"/>
    </location>
</feature>
<feature type="compositionally biased region" description="Basic and acidic residues" evidence="1">
    <location>
        <begin position="1080"/>
        <end position="1090"/>
    </location>
</feature>
<feature type="region of interest" description="Disordered" evidence="1">
    <location>
        <begin position="408"/>
        <end position="703"/>
    </location>
</feature>
<feature type="compositionally biased region" description="Polar residues" evidence="1">
    <location>
        <begin position="580"/>
        <end position="594"/>
    </location>
</feature>
<feature type="compositionally biased region" description="Acidic residues" evidence="1">
    <location>
        <begin position="478"/>
        <end position="487"/>
    </location>
</feature>
<keyword evidence="2" id="KW-0472">Membrane</keyword>
<feature type="region of interest" description="Disordered" evidence="1">
    <location>
        <begin position="90"/>
        <end position="139"/>
    </location>
</feature>
<accession>W2S7H2</accession>
<dbReference type="AlphaFoldDB" id="W2S7H2"/>
<sequence>MLDVLWIALIGTGAFVVLLTVGFLVHGRIVRKRHQQHLDSLNQDLQAYHRTRLSAYDTNYAHVGPPQTNPRSSQEVQQIHSEWSALGSQDHLEEEAAVEAASARPDTNPMPPKSKRKKSLRDSIYGHSGSNAPKTRRQKKIDNTIALKAMNRSPLSAITELTDSTAPLNELPMPVELPTEPTPKLPAAENEPLVSPIHSRVGESFPSTKKRPPPLSPVEIDTPISLKRESSFGQSQEPQLSPGMASVSEAPDSPLPPLPTFESCKASGPRRSSQVSTLTVDSSVLGFPSPSELSLPQVNSGMQEFDFGFNRSKPPLAPSPGRPPFWHSGGLGVPSVVPTFEYHSRETSAAPEGRVSALKTGSGTDVTAWSPGPDFFFGSQYSSPAQHRHSIQGPRLSKRSHEVMREGRQIGGNVSPTALRPRPASIASSKPFRDNQPIRSVSRGHRRQNCVRISIPVVPPSRMNSPNARSRRPSDISEASEDSDEDGSALPNKVQVVDVSPKESPDTRPRVQTRRSIVDENGSPIISSVANRSTLASSQQKRSPSPTHSSPSDERREFEDLWTQPGNTSEDYSTPDLFANPSSWALSPTPTSARTLGGPFKSSVFEHPNSENSSPILPSPCKPAPVVASAAADTTGPTTARPLGPRQAPAFPSTNVNLHRSLSKISSPATSPKTMGPVRDSHDRRRSSTTLPNPTTVQSDDQVSDLRQSVTLLRSLDSNGRLLNTNSRLWGPEGTPKFQTEAQNHEDWKQLNALWEVSRTNSVASVSTRATPVIHTRNNSTAGTGSAMHSRMSSMGPGGSMFGSTKRKMNRPQSHKRDFSISNTLPPIASRPRSSLLNNNGSPSRDSQYSLGGVSIWEDDSIHGDSPEPASGQASRRGSVAIPPRLESLPQQPVQPQAALQQQEQLGRTKQRHPQQPIGLGIIIPPLAYKPPSQPLGPSPTQKELMTRYFGDVDWSTGDVPTENLAVLPTPTSPTPLVSPISAKPVSGPGRVSMNRVHRRGRSDDKAVTAEVLKELELQLKLDEAPPTPPSEPHPAQTQTFAQYSRGWAFPMPGSGSRPGSRGQDQGQAQKRKVSPAQQRLKDDLRERAARVTSGMAAPGPQRGAGGAGGPVIGFATPPPPQQQQQPREQLKQGPQQQQQGWRPRTRREDSLRSPLSAAGSLCSTNSGVDGALGRGGSSSVISMIASAGASVDPGVGTGAGSESVRTTKSFYDVDGFLKEDAAANMSSPLGGQGRRFRRMQGSLSHRD</sequence>
<feature type="compositionally biased region" description="Gly residues" evidence="1">
    <location>
        <begin position="1103"/>
        <end position="1112"/>
    </location>
</feature>
<feature type="region of interest" description="Disordered" evidence="1">
    <location>
        <begin position="179"/>
        <end position="277"/>
    </location>
</feature>
<gene>
    <name evidence="3" type="ORF">HMPREF1541_10326</name>
</gene>
<feature type="region of interest" description="Disordered" evidence="1">
    <location>
        <begin position="776"/>
        <end position="916"/>
    </location>
</feature>
<dbReference type="RefSeq" id="XP_008713219.1">
    <property type="nucleotide sequence ID" value="XM_008714997.1"/>
</dbReference>
<name>W2S7H2_CYPE1</name>
<feature type="compositionally biased region" description="Low complexity" evidence="1">
    <location>
        <begin position="889"/>
        <end position="906"/>
    </location>
</feature>
<evidence type="ECO:0000313" key="4">
    <source>
        <dbReference type="Proteomes" id="UP000030752"/>
    </source>
</evidence>
<dbReference type="VEuPathDB" id="FungiDB:HMPREF1541_10326"/>
<feature type="compositionally biased region" description="Basic and acidic residues" evidence="1">
    <location>
        <begin position="500"/>
        <end position="509"/>
    </location>
</feature>
<feature type="compositionally biased region" description="Polar residues" evidence="1">
    <location>
        <begin position="832"/>
        <end position="850"/>
    </location>
</feature>
<dbReference type="eggNOG" id="ENOG502SYS3">
    <property type="taxonomic scope" value="Eukaryota"/>
</dbReference>
<feature type="region of interest" description="Disordered" evidence="1">
    <location>
        <begin position="1224"/>
        <end position="1248"/>
    </location>
</feature>